<evidence type="ECO:0000313" key="7">
    <source>
        <dbReference type="EMBL" id="ROS44292.1"/>
    </source>
</evidence>
<keyword evidence="1" id="KW-0805">Transcription regulation</keyword>
<dbReference type="SUPFAM" id="SSF48498">
    <property type="entry name" value="Tetracyclin repressor-like, C-terminal domain"/>
    <property type="match status" value="1"/>
</dbReference>
<dbReference type="GeneID" id="301847981"/>
<dbReference type="InterPro" id="IPR001647">
    <property type="entry name" value="HTH_TetR"/>
</dbReference>
<feature type="DNA-binding region" description="H-T-H motif" evidence="4">
    <location>
        <begin position="48"/>
        <end position="67"/>
    </location>
</feature>
<keyword evidence="3" id="KW-0804">Transcription</keyword>
<dbReference type="Gene3D" id="1.10.357.10">
    <property type="entry name" value="Tetracycline Repressor, domain 2"/>
    <property type="match status" value="1"/>
</dbReference>
<proteinExistence type="predicted"/>
<organism evidence="7 8">
    <name type="scientific">Amycolatopsis thermoflava</name>
    <dbReference type="NCBI Taxonomy" id="84480"/>
    <lineage>
        <taxon>Bacteria</taxon>
        <taxon>Bacillati</taxon>
        <taxon>Actinomycetota</taxon>
        <taxon>Actinomycetes</taxon>
        <taxon>Pseudonocardiales</taxon>
        <taxon>Pseudonocardiaceae</taxon>
        <taxon>Amycolatopsis</taxon>
        <taxon>Amycolatopsis methanolica group</taxon>
    </lineage>
</organism>
<evidence type="ECO:0000259" key="6">
    <source>
        <dbReference type="PROSITE" id="PS50977"/>
    </source>
</evidence>
<evidence type="ECO:0000256" key="2">
    <source>
        <dbReference type="ARBA" id="ARBA00023125"/>
    </source>
</evidence>
<name>A0A3N2H5U6_9PSEU</name>
<dbReference type="PANTHER" id="PTHR30055">
    <property type="entry name" value="HTH-TYPE TRANSCRIPTIONAL REGULATOR RUTR"/>
    <property type="match status" value="1"/>
</dbReference>
<dbReference type="Gene3D" id="1.10.10.60">
    <property type="entry name" value="Homeodomain-like"/>
    <property type="match status" value="1"/>
</dbReference>
<gene>
    <name evidence="7" type="ORF">EDD35_6728</name>
</gene>
<evidence type="ECO:0000256" key="1">
    <source>
        <dbReference type="ARBA" id="ARBA00023015"/>
    </source>
</evidence>
<sequence>MPPHPEHAAEPATADPRRGPRRRGEALEHAILTATVEELSEVGYPALTVDRVAARARTSKAAIYRRWPGLPQLVVDACARHRMTDFAVPDTGTYRDDVLAVLREMATRIAGPFGSAIRTVVSEIARNPEFAALARAQLDVAEQIMTTLLERGIERGEIDPGVRGTRRVTVATDLIIKHLLMAPSEDIDAVIVDIVDDIHLPLVLKNTGAADERGA</sequence>
<dbReference type="RefSeq" id="WP_123686287.1">
    <property type="nucleotide sequence ID" value="NZ_RKHY01000001.1"/>
</dbReference>
<dbReference type="GO" id="GO:0003700">
    <property type="term" value="F:DNA-binding transcription factor activity"/>
    <property type="evidence" value="ECO:0007669"/>
    <property type="project" value="TreeGrafter"/>
</dbReference>
<reference evidence="7 8" key="1">
    <citation type="submission" date="2018-11" db="EMBL/GenBank/DDBJ databases">
        <title>Sequencing the genomes of 1000 actinobacteria strains.</title>
        <authorList>
            <person name="Klenk H.-P."/>
        </authorList>
    </citation>
    <scope>NUCLEOTIDE SEQUENCE [LARGE SCALE GENOMIC DNA]</scope>
    <source>
        <strain evidence="7 8">DSM 44348</strain>
    </source>
</reference>
<dbReference type="PROSITE" id="PS50977">
    <property type="entry name" value="HTH_TETR_2"/>
    <property type="match status" value="1"/>
</dbReference>
<dbReference type="SUPFAM" id="SSF46689">
    <property type="entry name" value="Homeodomain-like"/>
    <property type="match status" value="1"/>
</dbReference>
<feature type="domain" description="HTH tetR-type" evidence="6">
    <location>
        <begin position="25"/>
        <end position="85"/>
    </location>
</feature>
<dbReference type="InterPro" id="IPR009057">
    <property type="entry name" value="Homeodomain-like_sf"/>
</dbReference>
<keyword evidence="8" id="KW-1185">Reference proteome</keyword>
<dbReference type="Proteomes" id="UP000274843">
    <property type="component" value="Unassembled WGS sequence"/>
</dbReference>
<evidence type="ECO:0000256" key="5">
    <source>
        <dbReference type="SAM" id="MobiDB-lite"/>
    </source>
</evidence>
<dbReference type="AlphaFoldDB" id="A0A3N2H5U6"/>
<dbReference type="InterPro" id="IPR011075">
    <property type="entry name" value="TetR_C"/>
</dbReference>
<protein>
    <submittedName>
        <fullName evidence="7">TetR family transcriptional regulator</fullName>
    </submittedName>
</protein>
<dbReference type="InterPro" id="IPR036271">
    <property type="entry name" value="Tet_transcr_reg_TetR-rel_C_sf"/>
</dbReference>
<dbReference type="Pfam" id="PF16859">
    <property type="entry name" value="TetR_C_11"/>
    <property type="match status" value="1"/>
</dbReference>
<dbReference type="PANTHER" id="PTHR30055:SF148">
    <property type="entry name" value="TETR-FAMILY TRANSCRIPTIONAL REGULATOR"/>
    <property type="match status" value="1"/>
</dbReference>
<comment type="caution">
    <text evidence="7">The sequence shown here is derived from an EMBL/GenBank/DDBJ whole genome shotgun (WGS) entry which is preliminary data.</text>
</comment>
<evidence type="ECO:0000256" key="4">
    <source>
        <dbReference type="PROSITE-ProRule" id="PRU00335"/>
    </source>
</evidence>
<evidence type="ECO:0000256" key="3">
    <source>
        <dbReference type="ARBA" id="ARBA00023163"/>
    </source>
</evidence>
<keyword evidence="2 4" id="KW-0238">DNA-binding</keyword>
<evidence type="ECO:0000313" key="8">
    <source>
        <dbReference type="Proteomes" id="UP000274843"/>
    </source>
</evidence>
<dbReference type="Pfam" id="PF00440">
    <property type="entry name" value="TetR_N"/>
    <property type="match status" value="1"/>
</dbReference>
<accession>A0A3N2H5U6</accession>
<dbReference type="GO" id="GO:0000976">
    <property type="term" value="F:transcription cis-regulatory region binding"/>
    <property type="evidence" value="ECO:0007669"/>
    <property type="project" value="TreeGrafter"/>
</dbReference>
<dbReference type="EMBL" id="RKHY01000001">
    <property type="protein sequence ID" value="ROS44292.1"/>
    <property type="molecule type" value="Genomic_DNA"/>
</dbReference>
<dbReference type="InterPro" id="IPR050109">
    <property type="entry name" value="HTH-type_TetR-like_transc_reg"/>
</dbReference>
<feature type="region of interest" description="Disordered" evidence="5">
    <location>
        <begin position="1"/>
        <end position="23"/>
    </location>
</feature>